<evidence type="ECO:0000313" key="3">
    <source>
        <dbReference type="Proteomes" id="UP001287286"/>
    </source>
</evidence>
<organism evidence="2 3">
    <name type="scientific">Purpureocillium lilacinum</name>
    <name type="common">Paecilomyces lilacinus</name>
    <dbReference type="NCBI Taxonomy" id="33203"/>
    <lineage>
        <taxon>Eukaryota</taxon>
        <taxon>Fungi</taxon>
        <taxon>Dikarya</taxon>
        <taxon>Ascomycota</taxon>
        <taxon>Pezizomycotina</taxon>
        <taxon>Sordariomycetes</taxon>
        <taxon>Hypocreomycetidae</taxon>
        <taxon>Hypocreales</taxon>
        <taxon>Ophiocordycipitaceae</taxon>
        <taxon>Purpureocillium</taxon>
    </lineage>
</organism>
<sequence>MTGLGRRRAVWRTSVRVNALETRGQRKFAGLQRQYRRPLRRQTRPNGPPHSQGLAASEVLSGPSPSTCMAARSWSGGSWVDLTRGVDPVWPRLPFPSQDSEQAIDAPASTPFPSTFPHQGHNVGSESNNDEDEDESEGVDCGSSPRPRREMCGDDIAPSGFGFPNEGRRPPTASPVVGRRRRRQFPLLLAGDKYERAAVDLGGARCLWPGGMLPWLPWNHNCYPPPYRDASRSDRLKRGAAPCRRVHSRPLMSDEKLRGGGRSLLIRKHALSVGTEKRRPFPRFPPWLARLARTELARLEVGLLGIRLVVRLPPNQPPKLFWLFIEIIASYSRGLPPAGGRRGLLLARGPVTAAGDGWRGNRARRVGAKAEPPFTEAPELACVMRPTGPSHGLPSCGKNAAQAWTLLAWKSEGMRELASGLAGRKETNARRAGYLTKVMVLQNNALGRWVARVRGVRMPANDGGPGGGGGKGASLHPGGMFSGKKCGRPCRGQPTVRPSQLRRAAQGTAP</sequence>
<proteinExistence type="predicted"/>
<comment type="caution">
    <text evidence="2">The sequence shown here is derived from an EMBL/GenBank/DDBJ whole genome shotgun (WGS) entry which is preliminary data.</text>
</comment>
<gene>
    <name evidence="2" type="ORF">Purlil1_12416</name>
</gene>
<keyword evidence="3" id="KW-1185">Reference proteome</keyword>
<protein>
    <submittedName>
        <fullName evidence="2">Uncharacterized protein</fullName>
    </submittedName>
</protein>
<feature type="region of interest" description="Disordered" evidence="1">
    <location>
        <begin position="31"/>
        <end position="70"/>
    </location>
</feature>
<evidence type="ECO:0000256" key="1">
    <source>
        <dbReference type="SAM" id="MobiDB-lite"/>
    </source>
</evidence>
<dbReference type="Proteomes" id="UP001287286">
    <property type="component" value="Unassembled WGS sequence"/>
</dbReference>
<feature type="region of interest" description="Disordered" evidence="1">
    <location>
        <begin position="460"/>
        <end position="510"/>
    </location>
</feature>
<evidence type="ECO:0000313" key="2">
    <source>
        <dbReference type="EMBL" id="KAK4077233.1"/>
    </source>
</evidence>
<feature type="compositionally biased region" description="Gly residues" evidence="1">
    <location>
        <begin position="463"/>
        <end position="472"/>
    </location>
</feature>
<accession>A0ABR0BHF8</accession>
<name>A0ABR0BHF8_PURLI</name>
<dbReference type="EMBL" id="JAWRVI010000103">
    <property type="protein sequence ID" value="KAK4077233.1"/>
    <property type="molecule type" value="Genomic_DNA"/>
</dbReference>
<feature type="compositionally biased region" description="Basic residues" evidence="1">
    <location>
        <begin position="34"/>
        <end position="43"/>
    </location>
</feature>
<feature type="region of interest" description="Disordered" evidence="1">
    <location>
        <begin position="91"/>
        <end position="179"/>
    </location>
</feature>
<feature type="compositionally biased region" description="Acidic residues" evidence="1">
    <location>
        <begin position="128"/>
        <end position="138"/>
    </location>
</feature>
<reference evidence="2 3" key="1">
    <citation type="journal article" date="2024" name="Microbiol. Resour. Announc.">
        <title>Genome annotations for the ascomycete fungi Trichoderma harzianum, Trichoderma aggressivum, and Purpureocillium lilacinum.</title>
        <authorList>
            <person name="Beijen E.P.W."/>
            <person name="Ohm R.A."/>
        </authorList>
    </citation>
    <scope>NUCLEOTIDE SEQUENCE [LARGE SCALE GENOMIC DNA]</scope>
    <source>
        <strain evidence="2 3">CBS 150709</strain>
    </source>
</reference>